<dbReference type="InterPro" id="IPR027482">
    <property type="entry name" value="Sec1-like_dom2"/>
</dbReference>
<dbReference type="InterPro" id="IPR036045">
    <property type="entry name" value="Sec1-like_sf"/>
</dbReference>
<comment type="caution">
    <text evidence="2">The sequence shown here is derived from an EMBL/GenBank/DDBJ whole genome shotgun (WGS) entry which is preliminary data.</text>
</comment>
<dbReference type="InterPro" id="IPR043155">
    <property type="entry name" value="VPS33_dom3b"/>
</dbReference>
<dbReference type="SUPFAM" id="SSF56815">
    <property type="entry name" value="Sec1/munc18-like (SM) proteins"/>
    <property type="match status" value="1"/>
</dbReference>
<dbReference type="Gene3D" id="3.40.50.1910">
    <property type="match status" value="1"/>
</dbReference>
<evidence type="ECO:0000313" key="3">
    <source>
        <dbReference type="Proteomes" id="UP000887458"/>
    </source>
</evidence>
<protein>
    <submittedName>
        <fullName evidence="2">Vacuolar protein sorting-associated protein 33B</fullName>
    </submittedName>
</protein>
<gene>
    <name evidence="2" type="primary">VPS33B</name>
    <name evidence="2" type="ORF">DERP_012324</name>
</gene>
<keyword evidence="3" id="KW-1185">Reference proteome</keyword>
<name>A0ABQ8JQE8_DERPT</name>
<dbReference type="InterPro" id="IPR043127">
    <property type="entry name" value="Sec-1-like_dom3a"/>
</dbReference>
<proteinExistence type="inferred from homology"/>
<dbReference type="Gene3D" id="1.25.40.850">
    <property type="match status" value="1"/>
</dbReference>
<dbReference type="EMBL" id="NJHN03000025">
    <property type="protein sequence ID" value="KAH9424837.1"/>
    <property type="molecule type" value="Genomic_DNA"/>
</dbReference>
<sequence length="572" mass="66301">MDRDNKSHSISSTIKNFSLNMLLSLLKKIDGSKDIVLGSNLVSLIDLICSYSLMKEVGVEKIYKIDNIPTATNKKLCFIIQSNLNDVKQVCNWFNIFLSKEIQDIQYWIIFVPKRTFDCEKYLEKEGLYSCFNIWEYPLGFIPFDDDLYSLEQKNLYHDYLLLNAFSGIIEDSPRDCFIDLFVFDREEDYVALLLSQLNYSGIIDETFEINCGKISFNPDGCNQQQDNLIKHNLLKNDQIFADVQDKFFSSVCSTLKEKGQKLRQKSYERQTINLSEMKNFLRKEISNLQSEHKLLFSHLTICEAIMETKKMTKFSDQLRIEQNMIEGIESRTAMNFIEDGIIKLLPETQMLRLICLYSICYSGISNKELNNLIRLYTQSYGHHHITTFYYLKKIGILYESTNQFNLIASSTAQKLAATSLPSASSSTSETIKKFRQIVKKSNLIPLLETEQYNPRMPTDCGYVYGGSYCPYVCKLMQNFFDTNNLSQIEDWCKQNHCKLQPNLLPNQHVGRDWQTKSKRIQMILFTGGVTYAEISALRFLSKQISIPIVIMASSIINGNTFLRLFSEKLFY</sequence>
<reference evidence="2 3" key="1">
    <citation type="journal article" date="2018" name="J. Allergy Clin. Immunol.">
        <title>High-quality assembly of Dermatophagoides pteronyssinus genome and transcriptome reveals a wide range of novel allergens.</title>
        <authorList>
            <person name="Liu X.Y."/>
            <person name="Yang K.Y."/>
            <person name="Wang M.Q."/>
            <person name="Kwok J.S."/>
            <person name="Zeng X."/>
            <person name="Yang Z."/>
            <person name="Xiao X.J."/>
            <person name="Lau C.P."/>
            <person name="Li Y."/>
            <person name="Huang Z.M."/>
            <person name="Ba J.G."/>
            <person name="Yim A.K."/>
            <person name="Ouyang C.Y."/>
            <person name="Ngai S.M."/>
            <person name="Chan T.F."/>
            <person name="Leung E.L."/>
            <person name="Liu L."/>
            <person name="Liu Z.G."/>
            <person name="Tsui S.K."/>
        </authorList>
    </citation>
    <scope>NUCLEOTIDE SEQUENCE [LARGE SCALE GENOMIC DNA]</scope>
    <source>
        <strain evidence="2">Derp</strain>
    </source>
</reference>
<evidence type="ECO:0000313" key="2">
    <source>
        <dbReference type="EMBL" id="KAH9424837.1"/>
    </source>
</evidence>
<dbReference type="Proteomes" id="UP000887458">
    <property type="component" value="Unassembled WGS sequence"/>
</dbReference>
<organism evidence="2 3">
    <name type="scientific">Dermatophagoides pteronyssinus</name>
    <name type="common">European house dust mite</name>
    <dbReference type="NCBI Taxonomy" id="6956"/>
    <lineage>
        <taxon>Eukaryota</taxon>
        <taxon>Metazoa</taxon>
        <taxon>Ecdysozoa</taxon>
        <taxon>Arthropoda</taxon>
        <taxon>Chelicerata</taxon>
        <taxon>Arachnida</taxon>
        <taxon>Acari</taxon>
        <taxon>Acariformes</taxon>
        <taxon>Sarcoptiformes</taxon>
        <taxon>Astigmata</taxon>
        <taxon>Psoroptidia</taxon>
        <taxon>Analgoidea</taxon>
        <taxon>Pyroglyphidae</taxon>
        <taxon>Dermatophagoidinae</taxon>
        <taxon>Dermatophagoides</taxon>
    </lineage>
</organism>
<evidence type="ECO:0000256" key="1">
    <source>
        <dbReference type="ARBA" id="ARBA00009884"/>
    </source>
</evidence>
<accession>A0ABQ8JQE8</accession>
<reference evidence="2 3" key="2">
    <citation type="journal article" date="2022" name="Mol. Biol. Evol.">
        <title>Comparative Genomics Reveals Insights into the Divergent Evolution of Astigmatic Mites and Household Pest Adaptations.</title>
        <authorList>
            <person name="Xiong Q."/>
            <person name="Wan A.T."/>
            <person name="Liu X."/>
            <person name="Fung C.S."/>
            <person name="Xiao X."/>
            <person name="Malainual N."/>
            <person name="Hou J."/>
            <person name="Wang L."/>
            <person name="Wang M."/>
            <person name="Yang K.Y."/>
            <person name="Cui Y."/>
            <person name="Leung E.L."/>
            <person name="Nong W."/>
            <person name="Shin S.K."/>
            <person name="Au S.W."/>
            <person name="Jeong K.Y."/>
            <person name="Chew F.T."/>
            <person name="Hui J.H."/>
            <person name="Leung T.F."/>
            <person name="Tungtrongchitr A."/>
            <person name="Zhong N."/>
            <person name="Liu Z."/>
            <person name="Tsui S.K."/>
        </authorList>
    </citation>
    <scope>NUCLEOTIDE SEQUENCE [LARGE SCALE GENOMIC DNA]</scope>
    <source>
        <strain evidence="2">Derp</strain>
    </source>
</reference>
<dbReference type="Gene3D" id="3.40.50.2060">
    <property type="match status" value="1"/>
</dbReference>
<dbReference type="InterPro" id="IPR043154">
    <property type="entry name" value="Sec-1-like_dom1"/>
</dbReference>
<comment type="similarity">
    <text evidence="1">Belongs to the STXBP/unc-18/SEC1 family.</text>
</comment>
<dbReference type="InterPro" id="IPR001619">
    <property type="entry name" value="Sec1-like"/>
</dbReference>
<dbReference type="Gene3D" id="3.90.830.10">
    <property type="entry name" value="Syntaxin Binding Protein 1, Chain A, domain 2"/>
    <property type="match status" value="1"/>
</dbReference>
<dbReference type="PANTHER" id="PTHR11679">
    <property type="entry name" value="VESICLE PROTEIN SORTING-ASSOCIATED"/>
    <property type="match status" value="1"/>
</dbReference>
<dbReference type="Pfam" id="PF00995">
    <property type="entry name" value="Sec1"/>
    <property type="match status" value="2"/>
</dbReference>